<keyword evidence="1" id="KW-0732">Signal</keyword>
<sequence length="217" mass="24578">MRIISNLVILSLLFISSPALAQYRHDRPDFYDEGQRQIEREIERLNQESNEDILTVEGQGEQWQEFAHPPGGFRVLMPVTPEEQSEVIETPAATLEFQEFVADFKSAQFIVAYADYSPKESTSAPANILALVRQEILNSALEVGYKLTEERAISLSGTEFGNHPGTELTMKYENQIVTFRLYSLPERFYLLGTNNIEATGLSATDISKFFDSFQLVP</sequence>
<evidence type="ECO:0008006" key="3">
    <source>
        <dbReference type="Google" id="ProtNLM"/>
    </source>
</evidence>
<gene>
    <name evidence="2" type="ORF">ENR15_07275</name>
</gene>
<feature type="chain" id="PRO_5027769402" description="DUF1795 domain-containing protein" evidence="1">
    <location>
        <begin position="22"/>
        <end position="217"/>
    </location>
</feature>
<dbReference type="AlphaFoldDB" id="A0A7C3ZL37"/>
<accession>A0A7C3ZL37</accession>
<organism evidence="2">
    <name type="scientific">Planktothricoides sp. SpSt-374</name>
    <dbReference type="NCBI Taxonomy" id="2282167"/>
    <lineage>
        <taxon>Bacteria</taxon>
        <taxon>Bacillati</taxon>
        <taxon>Cyanobacteriota</taxon>
        <taxon>Cyanophyceae</taxon>
        <taxon>Oscillatoriophycideae</taxon>
        <taxon>Oscillatoriales</taxon>
        <taxon>Oscillatoriaceae</taxon>
        <taxon>Planktothricoides</taxon>
    </lineage>
</organism>
<dbReference type="EMBL" id="DSPX01000070">
    <property type="protein sequence ID" value="HGG00441.1"/>
    <property type="molecule type" value="Genomic_DNA"/>
</dbReference>
<evidence type="ECO:0000256" key="1">
    <source>
        <dbReference type="SAM" id="SignalP"/>
    </source>
</evidence>
<proteinExistence type="predicted"/>
<name>A0A7C3ZL37_9CYAN</name>
<feature type="signal peptide" evidence="1">
    <location>
        <begin position="1"/>
        <end position="21"/>
    </location>
</feature>
<protein>
    <recommendedName>
        <fullName evidence="3">DUF1795 domain-containing protein</fullName>
    </recommendedName>
</protein>
<reference evidence="2" key="1">
    <citation type="journal article" date="2020" name="mSystems">
        <title>Genome- and Community-Level Interaction Insights into Carbon Utilization and Element Cycling Functions of Hydrothermarchaeota in Hydrothermal Sediment.</title>
        <authorList>
            <person name="Zhou Z."/>
            <person name="Liu Y."/>
            <person name="Xu W."/>
            <person name="Pan J."/>
            <person name="Luo Z.H."/>
            <person name="Li M."/>
        </authorList>
    </citation>
    <scope>NUCLEOTIDE SEQUENCE [LARGE SCALE GENOMIC DNA]</scope>
    <source>
        <strain evidence="2">SpSt-374</strain>
    </source>
</reference>
<evidence type="ECO:0000313" key="2">
    <source>
        <dbReference type="EMBL" id="HGG00441.1"/>
    </source>
</evidence>
<comment type="caution">
    <text evidence="2">The sequence shown here is derived from an EMBL/GenBank/DDBJ whole genome shotgun (WGS) entry which is preliminary data.</text>
</comment>